<dbReference type="Gene3D" id="1.10.630.10">
    <property type="entry name" value="Cytochrome P450"/>
    <property type="match status" value="1"/>
</dbReference>
<gene>
    <name evidence="11" type="ORF">EDB92DRAFT_290372</name>
</gene>
<dbReference type="PANTHER" id="PTHR46300">
    <property type="entry name" value="P450, PUTATIVE (EUROFUNG)-RELATED-RELATED"/>
    <property type="match status" value="1"/>
</dbReference>
<evidence type="ECO:0000256" key="4">
    <source>
        <dbReference type="ARBA" id="ARBA00022617"/>
    </source>
</evidence>
<keyword evidence="8 10" id="KW-0503">Monooxygenase</keyword>
<dbReference type="PROSITE" id="PS00086">
    <property type="entry name" value="CYTOCHROME_P450"/>
    <property type="match status" value="1"/>
</dbReference>
<dbReference type="InterPro" id="IPR002401">
    <property type="entry name" value="Cyt_P450_E_grp-I"/>
</dbReference>
<name>A0AAD4LJ66_9AGAM</name>
<protein>
    <submittedName>
        <fullName evidence="11">Cytochrome P450</fullName>
    </submittedName>
</protein>
<dbReference type="CDD" id="cd11065">
    <property type="entry name" value="CYP64-like"/>
    <property type="match status" value="1"/>
</dbReference>
<dbReference type="GO" id="GO:0020037">
    <property type="term" value="F:heme binding"/>
    <property type="evidence" value="ECO:0007669"/>
    <property type="project" value="InterPro"/>
</dbReference>
<dbReference type="Pfam" id="PF00067">
    <property type="entry name" value="p450"/>
    <property type="match status" value="1"/>
</dbReference>
<dbReference type="EMBL" id="JAKELL010000014">
    <property type="protein sequence ID" value="KAH8994572.1"/>
    <property type="molecule type" value="Genomic_DNA"/>
</dbReference>
<dbReference type="Proteomes" id="UP001201163">
    <property type="component" value="Unassembled WGS sequence"/>
</dbReference>
<evidence type="ECO:0000256" key="2">
    <source>
        <dbReference type="ARBA" id="ARBA00005179"/>
    </source>
</evidence>
<evidence type="ECO:0000256" key="3">
    <source>
        <dbReference type="ARBA" id="ARBA00010617"/>
    </source>
</evidence>
<dbReference type="InterPro" id="IPR050364">
    <property type="entry name" value="Cytochrome_P450_fung"/>
</dbReference>
<evidence type="ECO:0000256" key="8">
    <source>
        <dbReference type="ARBA" id="ARBA00023033"/>
    </source>
</evidence>
<evidence type="ECO:0000313" key="12">
    <source>
        <dbReference type="Proteomes" id="UP001201163"/>
    </source>
</evidence>
<evidence type="ECO:0000256" key="1">
    <source>
        <dbReference type="ARBA" id="ARBA00001971"/>
    </source>
</evidence>
<dbReference type="PRINTS" id="PR00385">
    <property type="entry name" value="P450"/>
</dbReference>
<dbReference type="InterPro" id="IPR001128">
    <property type="entry name" value="Cyt_P450"/>
</dbReference>
<comment type="pathway">
    <text evidence="2">Secondary metabolite biosynthesis.</text>
</comment>
<feature type="binding site" description="axial binding residue" evidence="9">
    <location>
        <position position="441"/>
    </location>
    <ligand>
        <name>heme</name>
        <dbReference type="ChEBI" id="CHEBI:30413"/>
    </ligand>
    <ligandPart>
        <name>Fe</name>
        <dbReference type="ChEBI" id="CHEBI:18248"/>
    </ligandPart>
</feature>
<dbReference type="InterPro" id="IPR036396">
    <property type="entry name" value="Cyt_P450_sf"/>
</dbReference>
<dbReference type="InterPro" id="IPR017972">
    <property type="entry name" value="Cyt_P450_CS"/>
</dbReference>
<evidence type="ECO:0000256" key="6">
    <source>
        <dbReference type="ARBA" id="ARBA00023002"/>
    </source>
</evidence>
<sequence>MPTPIQLDVLLPVAAVLLAAFSYTIVRRVRSSYGGLPYPPGPKRIPIIGNLLDMPSCEEWVTYKKWSDQYGSDVVHVDVLGTHMVIVNSAKAANELFDKRSSIYSDRPSLVALNTILGMDWAAGFIPYGARWRSLRRGLHAHFHPVAAKAYRPLEQHAVHRLLRNLLQAPESFSQHLRHMAGQVILAIAYGIDVRPQGDPYVALAEKALHAVSLASSMGGGLFDLVPWLIHMPHWFPGASFKREGRNWQPHVTAMIDEPYALVQAALVDGTANSSVAATLTMQLNDKSTTEDIRLAKILPGNMYLGGADTTVAALQTFFLAMALYPDVQRAAHAEIDAVIGDSRLPDFSDKDKLPYVSAVLKEVLRWHPVVPLGIPHRVTKGDMYEGYYIPAGSIVIGNAWAIMHDPATFPEHTQFRPERWLAPGAPAFPDVAFGFGRRECPGRFMAQESVWAAIVGVLAAFEISPVEDDPPKELFVSGIVAYPEPFKCLVHPRSEAFAALVRATANES</sequence>
<evidence type="ECO:0000256" key="9">
    <source>
        <dbReference type="PIRSR" id="PIRSR602401-1"/>
    </source>
</evidence>
<comment type="caution">
    <text evidence="11">The sequence shown here is derived from an EMBL/GenBank/DDBJ whole genome shotgun (WGS) entry which is preliminary data.</text>
</comment>
<organism evidence="11 12">
    <name type="scientific">Lactarius akahatsu</name>
    <dbReference type="NCBI Taxonomy" id="416441"/>
    <lineage>
        <taxon>Eukaryota</taxon>
        <taxon>Fungi</taxon>
        <taxon>Dikarya</taxon>
        <taxon>Basidiomycota</taxon>
        <taxon>Agaricomycotina</taxon>
        <taxon>Agaricomycetes</taxon>
        <taxon>Russulales</taxon>
        <taxon>Russulaceae</taxon>
        <taxon>Lactarius</taxon>
    </lineage>
</organism>
<dbReference type="GO" id="GO:0016705">
    <property type="term" value="F:oxidoreductase activity, acting on paired donors, with incorporation or reduction of molecular oxygen"/>
    <property type="evidence" value="ECO:0007669"/>
    <property type="project" value="InterPro"/>
</dbReference>
<dbReference type="GO" id="GO:0005506">
    <property type="term" value="F:iron ion binding"/>
    <property type="evidence" value="ECO:0007669"/>
    <property type="project" value="InterPro"/>
</dbReference>
<keyword evidence="7 9" id="KW-0408">Iron</keyword>
<keyword evidence="12" id="KW-1185">Reference proteome</keyword>
<evidence type="ECO:0000256" key="10">
    <source>
        <dbReference type="RuleBase" id="RU000461"/>
    </source>
</evidence>
<keyword evidence="4 9" id="KW-0349">Heme</keyword>
<reference evidence="11" key="1">
    <citation type="submission" date="2022-01" db="EMBL/GenBank/DDBJ databases">
        <title>Comparative genomics reveals a dynamic genome evolution in the ectomycorrhizal milk-cap (Lactarius) mushrooms.</title>
        <authorList>
            <consortium name="DOE Joint Genome Institute"/>
            <person name="Lebreton A."/>
            <person name="Tang N."/>
            <person name="Kuo A."/>
            <person name="LaButti K."/>
            <person name="Drula E."/>
            <person name="Barry K."/>
            <person name="Clum A."/>
            <person name="Lipzen A."/>
            <person name="Mousain D."/>
            <person name="Ng V."/>
            <person name="Wang R."/>
            <person name="Wang X."/>
            <person name="Dai Y."/>
            <person name="Henrissat B."/>
            <person name="Grigoriev I.V."/>
            <person name="Guerin-Laguette A."/>
            <person name="Yu F."/>
            <person name="Martin F.M."/>
        </authorList>
    </citation>
    <scope>NUCLEOTIDE SEQUENCE</scope>
    <source>
        <strain evidence="11">QP</strain>
    </source>
</reference>
<comment type="similarity">
    <text evidence="3 10">Belongs to the cytochrome P450 family.</text>
</comment>
<dbReference type="GO" id="GO:0004497">
    <property type="term" value="F:monooxygenase activity"/>
    <property type="evidence" value="ECO:0007669"/>
    <property type="project" value="UniProtKB-KW"/>
</dbReference>
<dbReference type="AlphaFoldDB" id="A0AAD4LJ66"/>
<keyword evidence="5 9" id="KW-0479">Metal-binding</keyword>
<dbReference type="PRINTS" id="PR00463">
    <property type="entry name" value="EP450I"/>
</dbReference>
<evidence type="ECO:0000313" key="11">
    <source>
        <dbReference type="EMBL" id="KAH8994572.1"/>
    </source>
</evidence>
<dbReference type="SUPFAM" id="SSF48264">
    <property type="entry name" value="Cytochrome P450"/>
    <property type="match status" value="1"/>
</dbReference>
<dbReference type="PANTHER" id="PTHR46300:SF7">
    <property type="entry name" value="P450, PUTATIVE (EUROFUNG)-RELATED"/>
    <property type="match status" value="1"/>
</dbReference>
<evidence type="ECO:0000256" key="5">
    <source>
        <dbReference type="ARBA" id="ARBA00022723"/>
    </source>
</evidence>
<comment type="cofactor">
    <cofactor evidence="1 9">
        <name>heme</name>
        <dbReference type="ChEBI" id="CHEBI:30413"/>
    </cofactor>
</comment>
<accession>A0AAD4LJ66</accession>
<keyword evidence="6 10" id="KW-0560">Oxidoreductase</keyword>
<proteinExistence type="inferred from homology"/>
<evidence type="ECO:0000256" key="7">
    <source>
        <dbReference type="ARBA" id="ARBA00023004"/>
    </source>
</evidence>